<keyword evidence="9" id="KW-1185">Reference proteome</keyword>
<dbReference type="CDD" id="cd00737">
    <property type="entry name" value="lyz_endolysin_autolysin"/>
    <property type="match status" value="1"/>
</dbReference>
<evidence type="ECO:0000256" key="7">
    <source>
        <dbReference type="RuleBase" id="RU003788"/>
    </source>
</evidence>
<dbReference type="InterPro" id="IPR023346">
    <property type="entry name" value="Lysozyme-like_dom_sf"/>
</dbReference>
<dbReference type="SUPFAM" id="SSF53955">
    <property type="entry name" value="Lysozyme-like"/>
    <property type="match status" value="1"/>
</dbReference>
<accession>A0ABR6ZSG5</accession>
<organism evidence="8 9">
    <name type="scientific">Undibacterium hunanense</name>
    <dbReference type="NCBI Taxonomy" id="2762292"/>
    <lineage>
        <taxon>Bacteria</taxon>
        <taxon>Pseudomonadati</taxon>
        <taxon>Pseudomonadota</taxon>
        <taxon>Betaproteobacteria</taxon>
        <taxon>Burkholderiales</taxon>
        <taxon>Oxalobacteraceae</taxon>
        <taxon>Undibacterium</taxon>
    </lineage>
</organism>
<keyword evidence="2 7" id="KW-0929">Antimicrobial</keyword>
<dbReference type="PANTHER" id="PTHR38107">
    <property type="match status" value="1"/>
</dbReference>
<dbReference type="EC" id="3.2.1.17" evidence="7"/>
<comment type="similarity">
    <text evidence="7">Belongs to the glycosyl hydrolase 24 family.</text>
</comment>
<evidence type="ECO:0000256" key="6">
    <source>
        <dbReference type="ARBA" id="ARBA00023295"/>
    </source>
</evidence>
<gene>
    <name evidence="8" type="ORF">H8L32_15105</name>
</gene>
<evidence type="ECO:0000256" key="5">
    <source>
        <dbReference type="ARBA" id="ARBA00023200"/>
    </source>
</evidence>
<evidence type="ECO:0000256" key="4">
    <source>
        <dbReference type="ARBA" id="ARBA00022801"/>
    </source>
</evidence>
<dbReference type="EMBL" id="JACOGF010000007">
    <property type="protein sequence ID" value="MBC3918820.1"/>
    <property type="molecule type" value="Genomic_DNA"/>
</dbReference>
<dbReference type="InterPro" id="IPR051018">
    <property type="entry name" value="Bacteriophage_GH24"/>
</dbReference>
<comment type="catalytic activity">
    <reaction evidence="1 7">
        <text>Hydrolysis of (1-&gt;4)-beta-linkages between N-acetylmuramic acid and N-acetyl-D-glucosamine residues in a peptidoglycan and between N-acetyl-D-glucosamine residues in chitodextrins.</text>
        <dbReference type="EC" id="3.2.1.17"/>
    </reaction>
</comment>
<dbReference type="PANTHER" id="PTHR38107:SF3">
    <property type="entry name" value="LYSOZYME RRRD-RELATED"/>
    <property type="match status" value="1"/>
</dbReference>
<keyword evidence="4 7" id="KW-0378">Hydrolase</keyword>
<reference evidence="8 9" key="1">
    <citation type="submission" date="2020-08" db="EMBL/GenBank/DDBJ databases">
        <title>Novel species isolated from subtropical streams in China.</title>
        <authorList>
            <person name="Lu H."/>
        </authorList>
    </citation>
    <scope>NUCLEOTIDE SEQUENCE [LARGE SCALE GENOMIC DNA]</scope>
    <source>
        <strain evidence="8 9">CY18W</strain>
    </source>
</reference>
<evidence type="ECO:0000256" key="2">
    <source>
        <dbReference type="ARBA" id="ARBA00022529"/>
    </source>
</evidence>
<evidence type="ECO:0000256" key="3">
    <source>
        <dbReference type="ARBA" id="ARBA00022638"/>
    </source>
</evidence>
<keyword evidence="3 7" id="KW-0081">Bacteriolytic enzyme</keyword>
<comment type="caution">
    <text evidence="8">The sequence shown here is derived from an EMBL/GenBank/DDBJ whole genome shotgun (WGS) entry which is preliminary data.</text>
</comment>
<name>A0ABR6ZSG5_9BURK</name>
<evidence type="ECO:0000256" key="1">
    <source>
        <dbReference type="ARBA" id="ARBA00000632"/>
    </source>
</evidence>
<keyword evidence="5" id="KW-1035">Host cytoplasm</keyword>
<dbReference type="InterPro" id="IPR034690">
    <property type="entry name" value="Endolysin_T4_type"/>
</dbReference>
<sequence length="172" mass="18521">MALREVNQATVNLVKQFEGIPDGNPATSNIDPYLDPVNIWTIGWGHAITYQGRFLKGQADSLQVKALYPDGITLAQATTLLQTDLMSAGRDVLSVVTVALNDNEYGALTSFTFNLGIGNLRSSTLLKKLNANDRAGAADQFGRWTMAGGKTLPGLVTRRAAERALFVLPVTN</sequence>
<evidence type="ECO:0000313" key="8">
    <source>
        <dbReference type="EMBL" id="MBC3918820.1"/>
    </source>
</evidence>
<dbReference type="Proteomes" id="UP000650424">
    <property type="component" value="Unassembled WGS sequence"/>
</dbReference>
<dbReference type="InterPro" id="IPR023347">
    <property type="entry name" value="Lysozyme_dom_sf"/>
</dbReference>
<dbReference type="RefSeq" id="WP_186948081.1">
    <property type="nucleotide sequence ID" value="NZ_JACOGF010000007.1"/>
</dbReference>
<dbReference type="Gene3D" id="1.10.530.40">
    <property type="match status" value="1"/>
</dbReference>
<protein>
    <recommendedName>
        <fullName evidence="7">Lysozyme</fullName>
        <ecNumber evidence="7">3.2.1.17</ecNumber>
    </recommendedName>
</protein>
<dbReference type="InterPro" id="IPR033907">
    <property type="entry name" value="Endolysin_autolysin"/>
</dbReference>
<dbReference type="InterPro" id="IPR002196">
    <property type="entry name" value="Glyco_hydro_24"/>
</dbReference>
<dbReference type="Pfam" id="PF00959">
    <property type="entry name" value="Phage_lysozyme"/>
    <property type="match status" value="1"/>
</dbReference>
<evidence type="ECO:0000313" key="9">
    <source>
        <dbReference type="Proteomes" id="UP000650424"/>
    </source>
</evidence>
<proteinExistence type="inferred from homology"/>
<keyword evidence="6 7" id="KW-0326">Glycosidase</keyword>
<dbReference type="HAMAP" id="MF_04110">
    <property type="entry name" value="ENDOLYSIN_T4"/>
    <property type="match status" value="1"/>
</dbReference>